<dbReference type="OrthoDB" id="9784383at2"/>
<organism evidence="3 4">
    <name type="scientific">Chryseolinea serpens</name>
    <dbReference type="NCBI Taxonomy" id="947013"/>
    <lineage>
        <taxon>Bacteria</taxon>
        <taxon>Pseudomonadati</taxon>
        <taxon>Bacteroidota</taxon>
        <taxon>Cytophagia</taxon>
        <taxon>Cytophagales</taxon>
        <taxon>Fulvivirgaceae</taxon>
        <taxon>Chryseolinea</taxon>
    </lineage>
</organism>
<dbReference type="STRING" id="947013.SAMN04488109_0718"/>
<accession>A0A1M5KLV7</accession>
<proteinExistence type="predicted"/>
<feature type="chain" id="PRO_5012657662" evidence="2">
    <location>
        <begin position="25"/>
        <end position="957"/>
    </location>
</feature>
<keyword evidence="2" id="KW-0732">Signal</keyword>
<dbReference type="Pfam" id="PF13715">
    <property type="entry name" value="CarbopepD_reg_2"/>
    <property type="match status" value="1"/>
</dbReference>
<keyword evidence="4" id="KW-1185">Reference proteome</keyword>
<evidence type="ECO:0000313" key="4">
    <source>
        <dbReference type="Proteomes" id="UP000184212"/>
    </source>
</evidence>
<dbReference type="AlphaFoldDB" id="A0A1M5KLV7"/>
<sequence>MTRISTFRLLTFLFFLGYAGHANAQMRTVSGRLLDSGDNPLPGVNVVIKGTDTGTTTDAEGYYTIDVPVGATLLFSFVGMRTSEVVVTADNLSTTSPRIPPQRKTTGPSFSLKDSTQTQEPGVAVLTDETPSYSNRGSIPPDQIKSIRLTGKKYSIATFEPQGTNDVASGRFTLSVGLERVNKLPSLQTTFAQGRPVNGQTTWRGPDQQEIFSWGPLVRTLEFDGSSYPFDRQGRLVAAGTGNGNAAQAYDPSRIFRTGMTTSAELLLMIPALKKGMLSLDLENRTRSGVIPNTDYKRQNISVALKRFRLTSHTTIDGMLTYNHSAGTLMNRGANLATIVGSIYRTPATFDNTNGLGPSALHAPEAYKLADGSPRTHAPGAVDNPYGLLSTLPDHEQQNRFFSTLTLQSTVIRKVKLTGNASFEKQGNTIVHGFPVDYAGYPSGRLTHRDDDETVAKGFVSPEYTSPNEAFKFSASYQLHYTQRTLHREDGFDFNTPDLDFEEATRSARLQRSLSRTVHETSVGGQYRFEDFLLIKLSERNYFSSTVNSKLYTNLFPMAAVSANLASRLYMDPIDKLEPYFSVSRSLHEAPLVYNNWSYLSTRQSLQTYNRFFESTELFFRSGLLPETDRKLETGLSLIMFNNFNFDFAYFNNLTSNFIAPQWGQGQFSLQNVASIRNTGTTASLSYNRSVYSSDKLGWGINLRWSSYRTVAETLNTPDAFVPLAGFESVASVLAAGKPVGAIYGTTYLRNENGQRVIDSDGYPVIDPSLKMIGNPIPDWVSSMGAHVNWQRITVSILVDYKKGGDAWNGTARMLDYLGRSATTADQRNISQFVFEGVDENGHTNTKPVDFANPNQPVESNRWVRQGWAGVGEDYIQKTSWLRLNEVTLSYSTLRSRTRRFVKEMNFALTARNLLLITPYKGVDPSSTLFGYSTGAGLDLFNTPATRSFSALITLKF</sequence>
<evidence type="ECO:0000256" key="2">
    <source>
        <dbReference type="SAM" id="SignalP"/>
    </source>
</evidence>
<protein>
    <submittedName>
        <fullName evidence="3">CarboxypepD_reg-like domain-containing protein</fullName>
    </submittedName>
</protein>
<dbReference type="InterPro" id="IPR008969">
    <property type="entry name" value="CarboxyPept-like_regulatory"/>
</dbReference>
<feature type="compositionally biased region" description="Polar residues" evidence="1">
    <location>
        <begin position="94"/>
        <end position="120"/>
    </location>
</feature>
<gene>
    <name evidence="3" type="ORF">SAMN04488109_0718</name>
</gene>
<dbReference type="Gene3D" id="2.60.40.1120">
    <property type="entry name" value="Carboxypeptidase-like, regulatory domain"/>
    <property type="match status" value="1"/>
</dbReference>
<dbReference type="RefSeq" id="WP_084137883.1">
    <property type="nucleotide sequence ID" value="NZ_FQWQ01000001.1"/>
</dbReference>
<name>A0A1M5KLV7_9BACT</name>
<dbReference type="SUPFAM" id="SSF56935">
    <property type="entry name" value="Porins"/>
    <property type="match status" value="1"/>
</dbReference>
<dbReference type="SUPFAM" id="SSF49464">
    <property type="entry name" value="Carboxypeptidase regulatory domain-like"/>
    <property type="match status" value="1"/>
</dbReference>
<dbReference type="Proteomes" id="UP000184212">
    <property type="component" value="Unassembled WGS sequence"/>
</dbReference>
<feature type="signal peptide" evidence="2">
    <location>
        <begin position="1"/>
        <end position="24"/>
    </location>
</feature>
<reference evidence="3 4" key="1">
    <citation type="submission" date="2016-11" db="EMBL/GenBank/DDBJ databases">
        <authorList>
            <person name="Jaros S."/>
            <person name="Januszkiewicz K."/>
            <person name="Wedrychowicz H."/>
        </authorList>
    </citation>
    <scope>NUCLEOTIDE SEQUENCE [LARGE SCALE GENOMIC DNA]</scope>
    <source>
        <strain evidence="3 4">DSM 24574</strain>
    </source>
</reference>
<evidence type="ECO:0000256" key="1">
    <source>
        <dbReference type="SAM" id="MobiDB-lite"/>
    </source>
</evidence>
<evidence type="ECO:0000313" key="3">
    <source>
        <dbReference type="EMBL" id="SHG53695.1"/>
    </source>
</evidence>
<dbReference type="EMBL" id="FQWQ01000001">
    <property type="protein sequence ID" value="SHG53695.1"/>
    <property type="molecule type" value="Genomic_DNA"/>
</dbReference>
<feature type="region of interest" description="Disordered" evidence="1">
    <location>
        <begin position="94"/>
        <end position="121"/>
    </location>
</feature>